<proteinExistence type="predicted"/>
<reference evidence="1 2" key="1">
    <citation type="submission" date="2021-07" db="EMBL/GenBank/DDBJ databases">
        <authorList>
            <person name="Palmer J.M."/>
        </authorList>
    </citation>
    <scope>NUCLEOTIDE SEQUENCE [LARGE SCALE GENOMIC DNA]</scope>
    <source>
        <strain evidence="1 2">AT_MEX2019</strain>
        <tissue evidence="1">Muscle</tissue>
    </source>
</reference>
<dbReference type="EMBL" id="JAHUTI010021219">
    <property type="protein sequence ID" value="MED6239332.1"/>
    <property type="molecule type" value="Genomic_DNA"/>
</dbReference>
<protein>
    <submittedName>
        <fullName evidence="1">Uncharacterized protein</fullName>
    </submittedName>
</protein>
<comment type="caution">
    <text evidence="1">The sequence shown here is derived from an EMBL/GenBank/DDBJ whole genome shotgun (WGS) entry which is preliminary data.</text>
</comment>
<evidence type="ECO:0000313" key="2">
    <source>
        <dbReference type="Proteomes" id="UP001345963"/>
    </source>
</evidence>
<name>A0ABU7AM85_9TELE</name>
<sequence length="112" mass="12417">MSKNDFEGADQDSSLHSKANLSDSTEICPHEQAKCILVKSLKLNKTQIWSQLLCMYVWRSLVAAFKPKNTVAAFKHGIGSIMLRCCFYTQRGGCFTGGGWTKENSLQGIDPV</sequence>
<accession>A0ABU7AM85</accession>
<organism evidence="1 2">
    <name type="scientific">Ataeniobius toweri</name>
    <dbReference type="NCBI Taxonomy" id="208326"/>
    <lineage>
        <taxon>Eukaryota</taxon>
        <taxon>Metazoa</taxon>
        <taxon>Chordata</taxon>
        <taxon>Craniata</taxon>
        <taxon>Vertebrata</taxon>
        <taxon>Euteleostomi</taxon>
        <taxon>Actinopterygii</taxon>
        <taxon>Neopterygii</taxon>
        <taxon>Teleostei</taxon>
        <taxon>Neoteleostei</taxon>
        <taxon>Acanthomorphata</taxon>
        <taxon>Ovalentaria</taxon>
        <taxon>Atherinomorphae</taxon>
        <taxon>Cyprinodontiformes</taxon>
        <taxon>Goodeidae</taxon>
        <taxon>Ataeniobius</taxon>
    </lineage>
</organism>
<dbReference type="Proteomes" id="UP001345963">
    <property type="component" value="Unassembled WGS sequence"/>
</dbReference>
<keyword evidence="2" id="KW-1185">Reference proteome</keyword>
<evidence type="ECO:0000313" key="1">
    <source>
        <dbReference type="EMBL" id="MED6239332.1"/>
    </source>
</evidence>
<gene>
    <name evidence="1" type="ORF">ATANTOWER_005033</name>
</gene>